<dbReference type="EMBL" id="VIEB01001079">
    <property type="protein sequence ID" value="TQD75696.1"/>
    <property type="molecule type" value="Genomic_DNA"/>
</dbReference>
<dbReference type="AlphaFoldDB" id="A0A540KN90"/>
<feature type="compositionally biased region" description="Basic and acidic residues" evidence="1">
    <location>
        <begin position="1"/>
        <end position="13"/>
    </location>
</feature>
<protein>
    <submittedName>
        <fullName evidence="2">Uncharacterized protein</fullName>
    </submittedName>
</protein>
<evidence type="ECO:0000313" key="3">
    <source>
        <dbReference type="Proteomes" id="UP000315295"/>
    </source>
</evidence>
<evidence type="ECO:0000256" key="1">
    <source>
        <dbReference type="SAM" id="MobiDB-lite"/>
    </source>
</evidence>
<dbReference type="Proteomes" id="UP000315295">
    <property type="component" value="Unassembled WGS sequence"/>
</dbReference>
<organism evidence="2 3">
    <name type="scientific">Malus baccata</name>
    <name type="common">Siberian crab apple</name>
    <name type="synonym">Pyrus baccata</name>
    <dbReference type="NCBI Taxonomy" id="106549"/>
    <lineage>
        <taxon>Eukaryota</taxon>
        <taxon>Viridiplantae</taxon>
        <taxon>Streptophyta</taxon>
        <taxon>Embryophyta</taxon>
        <taxon>Tracheophyta</taxon>
        <taxon>Spermatophyta</taxon>
        <taxon>Magnoliopsida</taxon>
        <taxon>eudicotyledons</taxon>
        <taxon>Gunneridae</taxon>
        <taxon>Pentapetalae</taxon>
        <taxon>rosids</taxon>
        <taxon>fabids</taxon>
        <taxon>Rosales</taxon>
        <taxon>Rosaceae</taxon>
        <taxon>Amygdaloideae</taxon>
        <taxon>Maleae</taxon>
        <taxon>Malus</taxon>
    </lineage>
</organism>
<feature type="region of interest" description="Disordered" evidence="1">
    <location>
        <begin position="1"/>
        <end position="69"/>
    </location>
</feature>
<accession>A0A540KN90</accession>
<feature type="compositionally biased region" description="Basic and acidic residues" evidence="1">
    <location>
        <begin position="27"/>
        <end position="45"/>
    </location>
</feature>
<keyword evidence="3" id="KW-1185">Reference proteome</keyword>
<comment type="caution">
    <text evidence="2">The sequence shown here is derived from an EMBL/GenBank/DDBJ whole genome shotgun (WGS) entry which is preliminary data.</text>
</comment>
<name>A0A540KN90_MALBA</name>
<proteinExistence type="predicted"/>
<sequence length="69" mass="7848">MQRYRDDQSRDDQNDSVQASTARGRRKEILREATRRTYRGREGLGRTDGGSGERVTGVGREKGNLGFLF</sequence>
<gene>
    <name evidence="2" type="ORF">C1H46_038773</name>
</gene>
<reference evidence="2 3" key="1">
    <citation type="journal article" date="2019" name="G3 (Bethesda)">
        <title>Sequencing of a Wild Apple (Malus baccata) Genome Unravels the Differences Between Cultivated and Wild Apple Species Regarding Disease Resistance and Cold Tolerance.</title>
        <authorList>
            <person name="Chen X."/>
        </authorList>
    </citation>
    <scope>NUCLEOTIDE SEQUENCE [LARGE SCALE GENOMIC DNA]</scope>
    <source>
        <strain evidence="3">cv. Shandingzi</strain>
        <tissue evidence="2">Leaves</tissue>
    </source>
</reference>
<evidence type="ECO:0000313" key="2">
    <source>
        <dbReference type="EMBL" id="TQD75696.1"/>
    </source>
</evidence>